<accession>A0A1Z4JS78</accession>
<organism evidence="1 2">
    <name type="scientific">Leptolyngbya boryana NIES-2135</name>
    <dbReference type="NCBI Taxonomy" id="1973484"/>
    <lineage>
        <taxon>Bacteria</taxon>
        <taxon>Bacillati</taxon>
        <taxon>Cyanobacteriota</taxon>
        <taxon>Cyanophyceae</taxon>
        <taxon>Leptolyngbyales</taxon>
        <taxon>Leptolyngbyaceae</taxon>
        <taxon>Leptolyngbya group</taxon>
        <taxon>Leptolyngbya</taxon>
    </lineage>
</organism>
<keyword evidence="1" id="KW-0614">Plasmid</keyword>
<name>A0A1Z4JS78_LEPBY</name>
<evidence type="ECO:0000313" key="1">
    <source>
        <dbReference type="EMBL" id="BAY59527.1"/>
    </source>
</evidence>
<dbReference type="EMBL" id="AP018205">
    <property type="protein sequence ID" value="BAY59527.1"/>
    <property type="molecule type" value="Genomic_DNA"/>
</dbReference>
<evidence type="ECO:0000313" key="2">
    <source>
        <dbReference type="Proteomes" id="UP000217895"/>
    </source>
</evidence>
<dbReference type="AlphaFoldDB" id="A0A1Z4JS78"/>
<geneLocation type="plasmid" evidence="1">
    <name>plasmid2</name>
</geneLocation>
<proteinExistence type="predicted"/>
<protein>
    <recommendedName>
        <fullName evidence="3">Threonine efflux protein</fullName>
    </recommendedName>
</protein>
<reference evidence="1 2" key="1">
    <citation type="submission" date="2017-06" db="EMBL/GenBank/DDBJ databases">
        <title>Genome sequencing of cyanobaciteial culture collection at National Institute for Environmental Studies (NIES).</title>
        <authorList>
            <person name="Hirose Y."/>
            <person name="Shimura Y."/>
            <person name="Fujisawa T."/>
            <person name="Nakamura Y."/>
            <person name="Kawachi M."/>
        </authorList>
    </citation>
    <scope>NUCLEOTIDE SEQUENCE [LARGE SCALE GENOMIC DNA]</scope>
    <source>
        <strain evidence="1 2">NIES-2135</strain>
        <plasmid evidence="2">Plasmid Plasmid2 dna</plasmid>
    </source>
</reference>
<dbReference type="Pfam" id="PF20288">
    <property type="entry name" value="MC2"/>
    <property type="match status" value="1"/>
</dbReference>
<gene>
    <name evidence="1" type="ORF">NIES2135_64040</name>
</gene>
<sequence>MAAPFNSPIETGIRSLVILTAVFPRQLDLQYLVYFDYLTVHTGDVGGPESLHASLPSRSGELLVRRKLVEHGILLMMSRQLIERSASSSGFQYVATDSASAFLSMLTSPYLLKLRERANWVATTFSTSTIEDLQSLERQFFREWSSQFQPIERVGEVR</sequence>
<keyword evidence="2" id="KW-1185">Reference proteome</keyword>
<evidence type="ECO:0008006" key="3">
    <source>
        <dbReference type="Google" id="ProtNLM"/>
    </source>
</evidence>
<dbReference type="InterPro" id="IPR046904">
    <property type="entry name" value="ABC-3C_MC2"/>
</dbReference>
<dbReference type="Proteomes" id="UP000217895">
    <property type="component" value="Plasmid Plasmid2 dna"/>
</dbReference>